<evidence type="ECO:0000256" key="10">
    <source>
        <dbReference type="RuleBase" id="RU003423"/>
    </source>
</evidence>
<comment type="catalytic activity">
    <reaction evidence="9">
        <text>N(6)-[(R)-dihydrolipoyl]-L-lysyl-[protein] + 2-methylpropanoyl-CoA = N(6)-[(R)-S(8)-2-methylpropanoyldihydrolipoyl]-L-lysyl-[protein] + CoA</text>
        <dbReference type="Rhea" id="RHEA:18865"/>
        <dbReference type="Rhea" id="RHEA-COMP:10475"/>
        <dbReference type="Rhea" id="RHEA-COMP:10497"/>
        <dbReference type="ChEBI" id="CHEBI:57287"/>
        <dbReference type="ChEBI" id="CHEBI:57338"/>
        <dbReference type="ChEBI" id="CHEBI:83100"/>
        <dbReference type="ChEBI" id="CHEBI:83142"/>
        <dbReference type="EC" id="2.3.1.168"/>
    </reaction>
    <physiologicalReaction direction="left-to-right" evidence="9">
        <dbReference type="Rhea" id="RHEA:18866"/>
    </physiologicalReaction>
</comment>
<dbReference type="GO" id="GO:0031405">
    <property type="term" value="F:lipoic acid binding"/>
    <property type="evidence" value="ECO:0007669"/>
    <property type="project" value="TreeGrafter"/>
</dbReference>
<comment type="similarity">
    <text evidence="3 10">Belongs to the 2-oxoacid dehydrogenase family.</text>
</comment>
<dbReference type="EC" id="2.3.1.-" evidence="10"/>
<comment type="subcellular location">
    <subcellularLocation>
        <location evidence="2">Mitochondrion matrix</location>
    </subcellularLocation>
</comment>
<keyword evidence="6" id="KW-0809">Transit peptide</keyword>
<evidence type="ECO:0000256" key="7">
    <source>
        <dbReference type="ARBA" id="ARBA00023128"/>
    </source>
</evidence>
<gene>
    <name evidence="13" type="ORF">BC936DRAFT_149436</name>
</gene>
<evidence type="ECO:0000256" key="8">
    <source>
        <dbReference type="ARBA" id="ARBA00023315"/>
    </source>
</evidence>
<reference evidence="13 14" key="1">
    <citation type="journal article" date="2018" name="New Phytol.">
        <title>Phylogenomics of Endogonaceae and evolution of mycorrhizas within Mucoromycota.</title>
        <authorList>
            <person name="Chang Y."/>
            <person name="Desiro A."/>
            <person name="Na H."/>
            <person name="Sandor L."/>
            <person name="Lipzen A."/>
            <person name="Clum A."/>
            <person name="Barry K."/>
            <person name="Grigoriev I.V."/>
            <person name="Martin F.M."/>
            <person name="Stajich J.E."/>
            <person name="Smith M.E."/>
            <person name="Bonito G."/>
            <person name="Spatafora J.W."/>
        </authorList>
    </citation>
    <scope>NUCLEOTIDE SEQUENCE [LARGE SCALE GENOMIC DNA]</scope>
    <source>
        <strain evidence="13 14">GMNB39</strain>
    </source>
</reference>
<dbReference type="InterPro" id="IPR023213">
    <property type="entry name" value="CAT-like_dom_sf"/>
</dbReference>
<dbReference type="FunFam" id="2.40.50.100:FF:000013">
    <property type="entry name" value="Dihydrolipoamide acetyltransferase component of pyruvate dehydrogenase complex"/>
    <property type="match status" value="1"/>
</dbReference>
<dbReference type="GO" id="GO:0043754">
    <property type="term" value="F:dihydrolipoamide branched chain acyltransferase activity"/>
    <property type="evidence" value="ECO:0007669"/>
    <property type="project" value="UniProtKB-EC"/>
</dbReference>
<dbReference type="SUPFAM" id="SSF52777">
    <property type="entry name" value="CoA-dependent acyltransferases"/>
    <property type="match status" value="1"/>
</dbReference>
<dbReference type="Pfam" id="PF00198">
    <property type="entry name" value="2-oxoacid_dh"/>
    <property type="match status" value="1"/>
</dbReference>
<dbReference type="InterPro" id="IPR036625">
    <property type="entry name" value="E3-bd_dom_sf"/>
</dbReference>
<comment type="caution">
    <text evidence="13">The sequence shown here is derived from an EMBL/GenBank/DDBJ whole genome shotgun (WGS) entry which is preliminary data.</text>
</comment>
<dbReference type="OrthoDB" id="15567at2759"/>
<dbReference type="InterPro" id="IPR050743">
    <property type="entry name" value="2-oxoacid_DH_E2_comp"/>
</dbReference>
<dbReference type="GO" id="GO:0005829">
    <property type="term" value="C:cytosol"/>
    <property type="evidence" value="ECO:0007669"/>
    <property type="project" value="UniProtKB-ARBA"/>
</dbReference>
<protein>
    <recommendedName>
        <fullName evidence="10">Dihydrolipoamide acetyltransferase component of pyruvate dehydrogenase complex</fullName>
        <ecNumber evidence="10">2.3.1.-</ecNumber>
    </recommendedName>
</protein>
<dbReference type="EMBL" id="RBNI01000890">
    <property type="protein sequence ID" value="RUP51198.1"/>
    <property type="molecule type" value="Genomic_DNA"/>
</dbReference>
<dbReference type="Proteomes" id="UP000268093">
    <property type="component" value="Unassembled WGS sequence"/>
</dbReference>
<dbReference type="FunFam" id="4.10.320.10:FF:000002">
    <property type="entry name" value="Dihydrolipoamide acetyltransferase component of pyruvate dehydrogenase complex"/>
    <property type="match status" value="1"/>
</dbReference>
<evidence type="ECO:0000313" key="14">
    <source>
        <dbReference type="Proteomes" id="UP000268093"/>
    </source>
</evidence>
<comment type="cofactor">
    <cofactor evidence="1 10">
        <name>(R)-lipoate</name>
        <dbReference type="ChEBI" id="CHEBI:83088"/>
    </cofactor>
</comment>
<dbReference type="GO" id="GO:0045333">
    <property type="term" value="P:cellular respiration"/>
    <property type="evidence" value="ECO:0007669"/>
    <property type="project" value="UniProtKB-ARBA"/>
</dbReference>
<dbReference type="Pfam" id="PF00364">
    <property type="entry name" value="Biotin_lipoyl"/>
    <property type="match status" value="1"/>
</dbReference>
<dbReference type="SUPFAM" id="SSF51230">
    <property type="entry name" value="Single hybrid motif"/>
    <property type="match status" value="1"/>
</dbReference>
<dbReference type="GO" id="GO:0005759">
    <property type="term" value="C:mitochondrial matrix"/>
    <property type="evidence" value="ECO:0007669"/>
    <property type="project" value="UniProtKB-SubCell"/>
</dbReference>
<dbReference type="InterPro" id="IPR004167">
    <property type="entry name" value="PSBD"/>
</dbReference>
<dbReference type="Pfam" id="PF02817">
    <property type="entry name" value="E3_binding"/>
    <property type="match status" value="1"/>
</dbReference>
<dbReference type="PANTHER" id="PTHR43178:SF5">
    <property type="entry name" value="LIPOAMIDE ACYLTRANSFERASE COMPONENT OF BRANCHED-CHAIN ALPHA-KETO ACID DEHYDROGENASE COMPLEX, MITOCHONDRIAL"/>
    <property type="match status" value="1"/>
</dbReference>
<evidence type="ECO:0000256" key="9">
    <source>
        <dbReference type="ARBA" id="ARBA00051775"/>
    </source>
</evidence>
<dbReference type="Gene3D" id="3.30.559.10">
    <property type="entry name" value="Chloramphenicol acetyltransferase-like domain"/>
    <property type="match status" value="1"/>
</dbReference>
<keyword evidence="5 10" id="KW-0450">Lipoyl</keyword>
<dbReference type="PROSITE" id="PS51826">
    <property type="entry name" value="PSBD"/>
    <property type="match status" value="1"/>
</dbReference>
<feature type="domain" description="Lipoyl-binding" evidence="11">
    <location>
        <begin position="57"/>
        <end position="132"/>
    </location>
</feature>
<keyword evidence="14" id="KW-1185">Reference proteome</keyword>
<name>A0A433DK00_9FUNG</name>
<dbReference type="CDD" id="cd06849">
    <property type="entry name" value="lipoyl_domain"/>
    <property type="match status" value="1"/>
</dbReference>
<sequence length="489" mass="53049">MTFGRTILKTPLRATSLRSVAGLRLTATLSIPAHRTLLSGPSTTRHQFHTSEPRNVVKPFLLADIGEGITECEVVQWFIKEGSVVSEFDKICEVQSDKASVEITSRFSGTVKRLCYNVGDMAEVGKPLVDIDVEGDGAVEEVGEVLTEAPVVATVVTTPVMSAPPRDERVLSLATPAVRRVCKENGVDITAVKGTGKDGRVLKEDVLRFVAEGSTGERVEVIGEESSPASTLAYPVVPLAEDKTVPLTGIQKAMFKSMTRSLTIPHFGFSDEFILDATSEYRAQLNAHIARDPIRFPFTKISYMPIFIKSLSVALADYPIVNSQVLADDPSDVNTIKLRYRAAHNIGVAMDTPGGLVVPNIKYVQQKSVLDIACDLHRLQELGKRNAIPPADFKDGTVTLSNIGTVGGTYASPVVVTSEVAIAVLGKMMRVPRFEEVAGRQTDKVVGRWVMPVSWSADHRVIDGATIARFCQRWKALVEAPALLGAELK</sequence>
<evidence type="ECO:0000259" key="12">
    <source>
        <dbReference type="PROSITE" id="PS51826"/>
    </source>
</evidence>
<evidence type="ECO:0000259" key="11">
    <source>
        <dbReference type="PROSITE" id="PS50968"/>
    </source>
</evidence>
<dbReference type="AlphaFoldDB" id="A0A433DK00"/>
<dbReference type="Gene3D" id="4.10.320.10">
    <property type="entry name" value="E3-binding domain"/>
    <property type="match status" value="1"/>
</dbReference>
<keyword evidence="4 10" id="KW-0808">Transferase</keyword>
<evidence type="ECO:0000256" key="4">
    <source>
        <dbReference type="ARBA" id="ARBA00022679"/>
    </source>
</evidence>
<dbReference type="FunFam" id="3.30.559.10:FF:000007">
    <property type="entry name" value="Dihydrolipoamide acetyltransferase component of pyruvate dehydrogenase complex"/>
    <property type="match status" value="1"/>
</dbReference>
<proteinExistence type="inferred from homology"/>
<evidence type="ECO:0000256" key="1">
    <source>
        <dbReference type="ARBA" id="ARBA00001938"/>
    </source>
</evidence>
<dbReference type="PROSITE" id="PS00189">
    <property type="entry name" value="LIPOYL"/>
    <property type="match status" value="1"/>
</dbReference>
<dbReference type="SUPFAM" id="SSF47005">
    <property type="entry name" value="Peripheral subunit-binding domain of 2-oxo acid dehydrogenase complex"/>
    <property type="match status" value="1"/>
</dbReference>
<dbReference type="PANTHER" id="PTHR43178">
    <property type="entry name" value="DIHYDROLIPOAMIDE ACETYLTRANSFERASE COMPONENT OF PYRUVATE DEHYDROGENASE COMPLEX"/>
    <property type="match status" value="1"/>
</dbReference>
<dbReference type="PROSITE" id="PS50968">
    <property type="entry name" value="BIOTINYL_LIPOYL"/>
    <property type="match status" value="1"/>
</dbReference>
<dbReference type="InterPro" id="IPR011053">
    <property type="entry name" value="Single_hybrid_motif"/>
</dbReference>
<dbReference type="InterPro" id="IPR003016">
    <property type="entry name" value="2-oxoA_DH_lipoyl-BS"/>
</dbReference>
<feature type="domain" description="Peripheral subunit-binding (PSBD)" evidence="12">
    <location>
        <begin position="173"/>
        <end position="210"/>
    </location>
</feature>
<organism evidence="13 14">
    <name type="scientific">Jimgerdemannia flammicorona</name>
    <dbReference type="NCBI Taxonomy" id="994334"/>
    <lineage>
        <taxon>Eukaryota</taxon>
        <taxon>Fungi</taxon>
        <taxon>Fungi incertae sedis</taxon>
        <taxon>Mucoromycota</taxon>
        <taxon>Mucoromycotina</taxon>
        <taxon>Endogonomycetes</taxon>
        <taxon>Endogonales</taxon>
        <taxon>Endogonaceae</taxon>
        <taxon>Jimgerdemannia</taxon>
    </lineage>
</organism>
<dbReference type="InterPro" id="IPR001078">
    <property type="entry name" value="2-oxoacid_DH_actylTfrase"/>
</dbReference>
<dbReference type="InterPro" id="IPR000089">
    <property type="entry name" value="Biotin_lipoyl"/>
</dbReference>
<evidence type="ECO:0000256" key="6">
    <source>
        <dbReference type="ARBA" id="ARBA00022946"/>
    </source>
</evidence>
<keyword evidence="7" id="KW-0496">Mitochondrion</keyword>
<keyword evidence="8 10" id="KW-0012">Acyltransferase</keyword>
<dbReference type="GO" id="GO:0016407">
    <property type="term" value="F:acetyltransferase activity"/>
    <property type="evidence" value="ECO:0007669"/>
    <property type="project" value="TreeGrafter"/>
</dbReference>
<dbReference type="Gene3D" id="2.40.50.100">
    <property type="match status" value="1"/>
</dbReference>
<evidence type="ECO:0000313" key="13">
    <source>
        <dbReference type="EMBL" id="RUP51198.1"/>
    </source>
</evidence>
<evidence type="ECO:0000256" key="5">
    <source>
        <dbReference type="ARBA" id="ARBA00022823"/>
    </source>
</evidence>
<accession>A0A433DK00</accession>
<evidence type="ECO:0000256" key="3">
    <source>
        <dbReference type="ARBA" id="ARBA00007317"/>
    </source>
</evidence>
<evidence type="ECO:0000256" key="2">
    <source>
        <dbReference type="ARBA" id="ARBA00004305"/>
    </source>
</evidence>